<evidence type="ECO:0000256" key="2">
    <source>
        <dbReference type="ARBA" id="ARBA00023015"/>
    </source>
</evidence>
<keyword evidence="4" id="KW-0804">Transcription</keyword>
<evidence type="ECO:0000256" key="4">
    <source>
        <dbReference type="ARBA" id="ARBA00023163"/>
    </source>
</evidence>
<dbReference type="FunFam" id="1.10.10.10:FF:000001">
    <property type="entry name" value="LysR family transcriptional regulator"/>
    <property type="match status" value="1"/>
</dbReference>
<dbReference type="GO" id="GO:0043565">
    <property type="term" value="F:sequence-specific DNA binding"/>
    <property type="evidence" value="ECO:0007669"/>
    <property type="project" value="TreeGrafter"/>
</dbReference>
<dbReference type="InterPro" id="IPR058163">
    <property type="entry name" value="LysR-type_TF_proteobact-type"/>
</dbReference>
<gene>
    <name evidence="6" type="ORF">ParKJ_40205</name>
</gene>
<dbReference type="SUPFAM" id="SSF53850">
    <property type="entry name" value="Periplasmic binding protein-like II"/>
    <property type="match status" value="1"/>
</dbReference>
<dbReference type="FunFam" id="3.40.190.290:FF:000001">
    <property type="entry name" value="Transcriptional regulator, LysR family"/>
    <property type="match status" value="1"/>
</dbReference>
<dbReference type="SUPFAM" id="SSF46785">
    <property type="entry name" value="Winged helix' DNA-binding domain"/>
    <property type="match status" value="1"/>
</dbReference>
<feature type="domain" description="HTH lysR-type" evidence="5">
    <location>
        <begin position="20"/>
        <end position="77"/>
    </location>
</feature>
<organism evidence="6 7">
    <name type="scientific">Paraburkholderia fungorum</name>
    <dbReference type="NCBI Taxonomy" id="134537"/>
    <lineage>
        <taxon>Bacteria</taxon>
        <taxon>Pseudomonadati</taxon>
        <taxon>Pseudomonadota</taxon>
        <taxon>Betaproteobacteria</taxon>
        <taxon>Burkholderiales</taxon>
        <taxon>Burkholderiaceae</taxon>
        <taxon>Paraburkholderia</taxon>
    </lineage>
</organism>
<dbReference type="Gene3D" id="1.10.10.10">
    <property type="entry name" value="Winged helix-like DNA-binding domain superfamily/Winged helix DNA-binding domain"/>
    <property type="match status" value="1"/>
</dbReference>
<dbReference type="GO" id="GO:0006351">
    <property type="term" value="P:DNA-templated transcription"/>
    <property type="evidence" value="ECO:0007669"/>
    <property type="project" value="TreeGrafter"/>
</dbReference>
<dbReference type="Pfam" id="PF00126">
    <property type="entry name" value="HTH_1"/>
    <property type="match status" value="1"/>
</dbReference>
<accession>A0AAP5QJX9</accession>
<proteinExistence type="inferred from homology"/>
<evidence type="ECO:0000313" key="6">
    <source>
        <dbReference type="EMBL" id="MDT8843632.1"/>
    </source>
</evidence>
<evidence type="ECO:0000256" key="3">
    <source>
        <dbReference type="ARBA" id="ARBA00023125"/>
    </source>
</evidence>
<dbReference type="Gene3D" id="3.40.190.290">
    <property type="match status" value="1"/>
</dbReference>
<reference evidence="6" key="1">
    <citation type="submission" date="2022-08" db="EMBL/GenBank/DDBJ databases">
        <authorList>
            <person name="Kim S.-J."/>
        </authorList>
    </citation>
    <scope>NUCLEOTIDE SEQUENCE</scope>
    <source>
        <strain evidence="6">KJ</strain>
    </source>
</reference>
<protein>
    <submittedName>
        <fullName evidence="6">LysR family transcriptional regulator</fullName>
    </submittedName>
</protein>
<keyword evidence="2" id="KW-0805">Transcription regulation</keyword>
<keyword evidence="3" id="KW-0238">DNA-binding</keyword>
<dbReference type="InterPro" id="IPR036390">
    <property type="entry name" value="WH_DNA-bd_sf"/>
</dbReference>
<dbReference type="InterPro" id="IPR005119">
    <property type="entry name" value="LysR_subst-bd"/>
</dbReference>
<dbReference type="EMBL" id="JANSLM010000027">
    <property type="protein sequence ID" value="MDT8843632.1"/>
    <property type="molecule type" value="Genomic_DNA"/>
</dbReference>
<dbReference type="Pfam" id="PF03466">
    <property type="entry name" value="LysR_substrate"/>
    <property type="match status" value="1"/>
</dbReference>
<dbReference type="PANTHER" id="PTHR30537">
    <property type="entry name" value="HTH-TYPE TRANSCRIPTIONAL REGULATOR"/>
    <property type="match status" value="1"/>
</dbReference>
<dbReference type="Proteomes" id="UP001246473">
    <property type="component" value="Unassembled WGS sequence"/>
</dbReference>
<comment type="caution">
    <text evidence="6">The sequence shown here is derived from an EMBL/GenBank/DDBJ whole genome shotgun (WGS) entry which is preliminary data.</text>
</comment>
<evidence type="ECO:0000256" key="1">
    <source>
        <dbReference type="ARBA" id="ARBA00009437"/>
    </source>
</evidence>
<dbReference type="PANTHER" id="PTHR30537:SF5">
    <property type="entry name" value="HTH-TYPE TRANSCRIPTIONAL ACTIVATOR TTDR-RELATED"/>
    <property type="match status" value="1"/>
</dbReference>
<evidence type="ECO:0000259" key="5">
    <source>
        <dbReference type="PROSITE" id="PS50931"/>
    </source>
</evidence>
<dbReference type="InterPro" id="IPR036388">
    <property type="entry name" value="WH-like_DNA-bd_sf"/>
</dbReference>
<dbReference type="PROSITE" id="PS50931">
    <property type="entry name" value="HTH_LYSR"/>
    <property type="match status" value="1"/>
</dbReference>
<dbReference type="GO" id="GO:0003700">
    <property type="term" value="F:DNA-binding transcription factor activity"/>
    <property type="evidence" value="ECO:0007669"/>
    <property type="project" value="InterPro"/>
</dbReference>
<sequence length="314" mass="34896">MDSVVAQFMEARTHVAEGFEDLTTLRIFVRTVEIGNFSEVARRIGANPAMVSKRIAALENKVGQRLLNRNTRRLVVTEIGQLLYDHAMRALQELDQAAEEMSCMQDRASGHLRLTAPSMLGQAIITPRLGEFIMQNPLLSIDVNFSMEKMDLYKAGIDVAVRIADVLDPGLMAIRLAPYSRVICAAPEYLSMHGTPTEPEDLMDHNCLITRGYAFSTRWQVQRGGEVGHVHVKGNFVTDSGQTVRMVCLAGIGIMMAPRWVVEPDLAAGRLVEVLSSYIPNNRAVYAVLIQRSKTSRKLEAAVEFLRSCFSGMQ</sequence>
<name>A0AAP5QJX9_9BURK</name>
<dbReference type="RefSeq" id="WP_315697646.1">
    <property type="nucleotide sequence ID" value="NZ_JANSLM010000027.1"/>
</dbReference>
<comment type="similarity">
    <text evidence="1">Belongs to the LysR transcriptional regulatory family.</text>
</comment>
<dbReference type="InterPro" id="IPR000847">
    <property type="entry name" value="LysR_HTH_N"/>
</dbReference>
<evidence type="ECO:0000313" key="7">
    <source>
        <dbReference type="Proteomes" id="UP001246473"/>
    </source>
</evidence>
<dbReference type="AlphaFoldDB" id="A0AAP5QJX9"/>
<dbReference type="CDD" id="cd08422">
    <property type="entry name" value="PBP2_CrgA_like"/>
    <property type="match status" value="1"/>
</dbReference>